<dbReference type="EMBL" id="CAJHJT010000012">
    <property type="protein sequence ID" value="CAD7000178.1"/>
    <property type="molecule type" value="Genomic_DNA"/>
</dbReference>
<name>A0A811UPD4_CERCA</name>
<feature type="transmembrane region" description="Helical" evidence="1">
    <location>
        <begin position="24"/>
        <end position="46"/>
    </location>
</feature>
<keyword evidence="3" id="KW-1185">Reference proteome</keyword>
<comment type="caution">
    <text evidence="2">The sequence shown here is derived from an EMBL/GenBank/DDBJ whole genome shotgun (WGS) entry which is preliminary data.</text>
</comment>
<dbReference type="AlphaFoldDB" id="A0A811UPD4"/>
<proteinExistence type="predicted"/>
<dbReference type="Proteomes" id="UP000606786">
    <property type="component" value="Unassembled WGS sequence"/>
</dbReference>
<reference evidence="2" key="1">
    <citation type="submission" date="2020-11" db="EMBL/GenBank/DDBJ databases">
        <authorList>
            <person name="Whitehead M."/>
        </authorList>
    </citation>
    <scope>NUCLEOTIDE SEQUENCE</scope>
    <source>
        <strain evidence="2">EGII</strain>
    </source>
</reference>
<gene>
    <name evidence="2" type="ORF">CCAP1982_LOCUS8669</name>
</gene>
<protein>
    <submittedName>
        <fullName evidence="2">(Mediterranean fruit fly) hypothetical protein</fullName>
    </submittedName>
</protein>
<evidence type="ECO:0000313" key="3">
    <source>
        <dbReference type="Proteomes" id="UP000606786"/>
    </source>
</evidence>
<keyword evidence="1" id="KW-0472">Membrane</keyword>
<evidence type="ECO:0000313" key="2">
    <source>
        <dbReference type="EMBL" id="CAD7000178.1"/>
    </source>
</evidence>
<sequence>MTILTLCISTPTLACWCCCRLLAVALALALALALLVTKMSALSGLVKCIAPLNVKVAKQ</sequence>
<organism evidence="2 3">
    <name type="scientific">Ceratitis capitata</name>
    <name type="common">Mediterranean fruit fly</name>
    <name type="synonym">Tephritis capitata</name>
    <dbReference type="NCBI Taxonomy" id="7213"/>
    <lineage>
        <taxon>Eukaryota</taxon>
        <taxon>Metazoa</taxon>
        <taxon>Ecdysozoa</taxon>
        <taxon>Arthropoda</taxon>
        <taxon>Hexapoda</taxon>
        <taxon>Insecta</taxon>
        <taxon>Pterygota</taxon>
        <taxon>Neoptera</taxon>
        <taxon>Endopterygota</taxon>
        <taxon>Diptera</taxon>
        <taxon>Brachycera</taxon>
        <taxon>Muscomorpha</taxon>
        <taxon>Tephritoidea</taxon>
        <taxon>Tephritidae</taxon>
        <taxon>Ceratitis</taxon>
        <taxon>Ceratitis</taxon>
    </lineage>
</organism>
<keyword evidence="1" id="KW-1133">Transmembrane helix</keyword>
<keyword evidence="1" id="KW-0812">Transmembrane</keyword>
<accession>A0A811UPD4</accession>
<evidence type="ECO:0000256" key="1">
    <source>
        <dbReference type="SAM" id="Phobius"/>
    </source>
</evidence>